<organism evidence="2 3">
    <name type="scientific">Manduca sexta</name>
    <name type="common">Tobacco hawkmoth</name>
    <name type="synonym">Tobacco hornworm</name>
    <dbReference type="NCBI Taxonomy" id="7130"/>
    <lineage>
        <taxon>Eukaryota</taxon>
        <taxon>Metazoa</taxon>
        <taxon>Ecdysozoa</taxon>
        <taxon>Arthropoda</taxon>
        <taxon>Hexapoda</taxon>
        <taxon>Insecta</taxon>
        <taxon>Pterygota</taxon>
        <taxon>Neoptera</taxon>
        <taxon>Endopterygota</taxon>
        <taxon>Lepidoptera</taxon>
        <taxon>Glossata</taxon>
        <taxon>Ditrysia</taxon>
        <taxon>Bombycoidea</taxon>
        <taxon>Sphingidae</taxon>
        <taxon>Sphinginae</taxon>
        <taxon>Sphingini</taxon>
        <taxon>Manduca</taxon>
    </lineage>
</organism>
<reference evidence="2" key="1">
    <citation type="journal article" date="2016" name="Insect Biochem. Mol. Biol.">
        <title>Multifaceted biological insights from a draft genome sequence of the tobacco hornworm moth, Manduca sexta.</title>
        <authorList>
            <person name="Kanost M.R."/>
            <person name="Arrese E.L."/>
            <person name="Cao X."/>
            <person name="Chen Y.R."/>
            <person name="Chellapilla S."/>
            <person name="Goldsmith M.R."/>
            <person name="Grosse-Wilde E."/>
            <person name="Heckel D.G."/>
            <person name="Herndon N."/>
            <person name="Jiang H."/>
            <person name="Papanicolaou A."/>
            <person name="Qu J."/>
            <person name="Soulages J.L."/>
            <person name="Vogel H."/>
            <person name="Walters J."/>
            <person name="Waterhouse R.M."/>
            <person name="Ahn S.J."/>
            <person name="Almeida F.C."/>
            <person name="An C."/>
            <person name="Aqrawi P."/>
            <person name="Bretschneider A."/>
            <person name="Bryant W.B."/>
            <person name="Bucks S."/>
            <person name="Chao H."/>
            <person name="Chevignon G."/>
            <person name="Christen J.M."/>
            <person name="Clarke D.F."/>
            <person name="Dittmer N.T."/>
            <person name="Ferguson L.C.F."/>
            <person name="Garavelou S."/>
            <person name="Gordon K.H.J."/>
            <person name="Gunaratna R.T."/>
            <person name="Han Y."/>
            <person name="Hauser F."/>
            <person name="He Y."/>
            <person name="Heidel-Fischer H."/>
            <person name="Hirsh A."/>
            <person name="Hu Y."/>
            <person name="Jiang H."/>
            <person name="Kalra D."/>
            <person name="Klinner C."/>
            <person name="Konig C."/>
            <person name="Kovar C."/>
            <person name="Kroll A.R."/>
            <person name="Kuwar S.S."/>
            <person name="Lee S.L."/>
            <person name="Lehman R."/>
            <person name="Li K."/>
            <person name="Li Z."/>
            <person name="Liang H."/>
            <person name="Lovelace S."/>
            <person name="Lu Z."/>
            <person name="Mansfield J.H."/>
            <person name="McCulloch K.J."/>
            <person name="Mathew T."/>
            <person name="Morton B."/>
            <person name="Muzny D.M."/>
            <person name="Neunemann D."/>
            <person name="Ongeri F."/>
            <person name="Pauchet Y."/>
            <person name="Pu L.L."/>
            <person name="Pyrousis I."/>
            <person name="Rao X.J."/>
            <person name="Redding A."/>
            <person name="Roesel C."/>
            <person name="Sanchez-Gracia A."/>
            <person name="Schaack S."/>
            <person name="Shukla A."/>
            <person name="Tetreau G."/>
            <person name="Wang Y."/>
            <person name="Xiong G.H."/>
            <person name="Traut W."/>
            <person name="Walsh T.K."/>
            <person name="Worley K.C."/>
            <person name="Wu D."/>
            <person name="Wu W."/>
            <person name="Wu Y.Q."/>
            <person name="Zhang X."/>
            <person name="Zou Z."/>
            <person name="Zucker H."/>
            <person name="Briscoe A.D."/>
            <person name="Burmester T."/>
            <person name="Clem R.J."/>
            <person name="Feyereisen R."/>
            <person name="Grimmelikhuijzen C.J.P."/>
            <person name="Hamodrakas S.J."/>
            <person name="Hansson B.S."/>
            <person name="Huguet E."/>
            <person name="Jermiin L.S."/>
            <person name="Lan Q."/>
            <person name="Lehman H.K."/>
            <person name="Lorenzen M."/>
            <person name="Merzendorfer H."/>
            <person name="Michalopoulos I."/>
            <person name="Morton D.B."/>
            <person name="Muthukrishnan S."/>
            <person name="Oakeshott J.G."/>
            <person name="Palmer W."/>
            <person name="Park Y."/>
            <person name="Passarelli A.L."/>
            <person name="Rozas J."/>
            <person name="Schwartz L.M."/>
            <person name="Smith W."/>
            <person name="Southgate A."/>
            <person name="Vilcinskas A."/>
            <person name="Vogt R."/>
            <person name="Wang P."/>
            <person name="Werren J."/>
            <person name="Yu X.Q."/>
            <person name="Zhou J.J."/>
            <person name="Brown S.J."/>
            <person name="Scherer S.E."/>
            <person name="Richards S."/>
            <person name="Blissard G.W."/>
        </authorList>
    </citation>
    <scope>NUCLEOTIDE SEQUENCE</scope>
</reference>
<dbReference type="PANTHER" id="PTHR28594">
    <property type="entry name" value="ATR-INTERACTING PROTEIN"/>
    <property type="match status" value="1"/>
</dbReference>
<dbReference type="InterPro" id="IPR033349">
    <property type="entry name" value="ATRIP"/>
</dbReference>
<dbReference type="Proteomes" id="UP000791440">
    <property type="component" value="Unassembled WGS sequence"/>
</dbReference>
<comment type="caution">
    <text evidence="2">The sequence shown here is derived from an EMBL/GenBank/DDBJ whole genome shotgun (WGS) entry which is preliminary data.</text>
</comment>
<reference evidence="2" key="2">
    <citation type="submission" date="2020-12" db="EMBL/GenBank/DDBJ databases">
        <authorList>
            <person name="Kanost M."/>
        </authorList>
    </citation>
    <scope>NUCLEOTIDE SEQUENCE</scope>
</reference>
<keyword evidence="3" id="KW-1185">Reference proteome</keyword>
<dbReference type="EMBL" id="JH668297">
    <property type="protein sequence ID" value="KAG6442890.1"/>
    <property type="molecule type" value="Genomic_DNA"/>
</dbReference>
<evidence type="ECO:0000313" key="2">
    <source>
        <dbReference type="EMBL" id="KAG6442890.1"/>
    </source>
</evidence>
<dbReference type="GO" id="GO:0000077">
    <property type="term" value="P:DNA damage checkpoint signaling"/>
    <property type="evidence" value="ECO:0007669"/>
    <property type="project" value="InterPro"/>
</dbReference>
<feature type="coiled-coil region" evidence="1">
    <location>
        <begin position="167"/>
        <end position="251"/>
    </location>
</feature>
<name>A0A921YP49_MANSE</name>
<dbReference type="GO" id="GO:0006281">
    <property type="term" value="P:DNA repair"/>
    <property type="evidence" value="ECO:0007669"/>
    <property type="project" value="TreeGrafter"/>
</dbReference>
<evidence type="ECO:0000313" key="3">
    <source>
        <dbReference type="Proteomes" id="UP000791440"/>
    </source>
</evidence>
<sequence length="744" mass="84861">MSKRYFPHEYGDRKKAKLDVSISDHNFPLSQNNSYQESNKADTWGDENDDEMLLLASQACEEACNNNDISQLANYTICMQPASTSTQICQPGPSAKTSFVFKKPSSNPSSTLSTHLKDKCDRISSPLPGFSSKLVGKDTRSVNQTDDFIFNDKIYKGQDSNVVYQQLLQMQEENAKLKSENGKLLEKCLTKEGEASILRTQLKNCQMSVDNARLEKIKAQEKVQMEYNEKLNLANNQMHDLRTQLDFKNLEIISIKEKCKKLESTKLKLTQVTVSGNDISASNKHINNYNSNDYTQVKRVKTTCSSVQTEDKVKFLKLNKASRKDISKLDTVLPYLLQSAQSQQYSLLDYNEKLQKRTDLSHNKCRIYSTFLRAPSTPLPREGSFKIQTNCVYEDLCCIAAGDSDQLRYFNVFTTIKSSLEEVVTRLETICRRMTSAFQKEMDEKYIESSTTYLDVKRNELLEGRALYKEEQEILARRMTAVLSYVLESSRGVDYYNNFEKQTAKEQRASITDIISRICELLDSTSCATMYSGLLLSICILIQIILSQTKNHTLLDPIKSVITARAMPFVYCNILGTVKTISLWENFKKTFCPGSNTGNLKIDYDQGVLLCKKDSCYLQTLWKHVEVCLKCIEKQNLPESAVAFTRDLLVLHSNTCEGASYGQDKYSCDCQLTLIQVVVYALRICSVMLDSHKVSLHGKFIHYKIRLIMRTKMSLSCLFVSFINAKYIKNQVRILVFCRTPSLL</sequence>
<keyword evidence="1" id="KW-0175">Coiled coil</keyword>
<dbReference type="PANTHER" id="PTHR28594:SF1">
    <property type="entry name" value="ATR-INTERACTING PROTEIN"/>
    <property type="match status" value="1"/>
</dbReference>
<dbReference type="AlphaFoldDB" id="A0A921YP49"/>
<evidence type="ECO:0000256" key="1">
    <source>
        <dbReference type="SAM" id="Coils"/>
    </source>
</evidence>
<proteinExistence type="predicted"/>
<gene>
    <name evidence="2" type="ORF">O3G_MSEX002556</name>
</gene>
<accession>A0A921YP49</accession>
<protein>
    <submittedName>
        <fullName evidence="2">Uncharacterized protein</fullName>
    </submittedName>
</protein>